<keyword evidence="1" id="KW-0456">Lyase</keyword>
<feature type="non-terminal residue" evidence="1">
    <location>
        <position position="1"/>
    </location>
</feature>
<dbReference type="GO" id="GO:0016829">
    <property type="term" value="F:lyase activity"/>
    <property type="evidence" value="ECO:0007669"/>
    <property type="project" value="UniProtKB-KW"/>
</dbReference>
<name>A0A1G7D1J1_9BURK</name>
<organism evidence="1 2">
    <name type="scientific">Paraburkholderia lycopersici</name>
    <dbReference type="NCBI Taxonomy" id="416944"/>
    <lineage>
        <taxon>Bacteria</taxon>
        <taxon>Pseudomonadati</taxon>
        <taxon>Pseudomonadota</taxon>
        <taxon>Betaproteobacteria</taxon>
        <taxon>Burkholderiales</taxon>
        <taxon>Burkholderiaceae</taxon>
        <taxon>Paraburkholderia</taxon>
    </lineage>
</organism>
<accession>A0A1G7D1J1</accession>
<dbReference type="AlphaFoldDB" id="A0A1G7D1J1"/>
<gene>
    <name evidence="1" type="ORF">SAMN05421548_1511</name>
</gene>
<evidence type="ECO:0000313" key="2">
    <source>
        <dbReference type="Proteomes" id="UP000198908"/>
    </source>
</evidence>
<dbReference type="Proteomes" id="UP000198908">
    <property type="component" value="Unassembled WGS sequence"/>
</dbReference>
<dbReference type="EMBL" id="FMYQ01000051">
    <property type="protein sequence ID" value="SDE45381.1"/>
    <property type="molecule type" value="Genomic_DNA"/>
</dbReference>
<dbReference type="Gene3D" id="1.20.200.10">
    <property type="entry name" value="Fumarase/aspartase (Central domain)"/>
    <property type="match status" value="1"/>
</dbReference>
<keyword evidence="2" id="KW-1185">Reference proteome</keyword>
<protein>
    <submittedName>
        <fullName evidence="1">Histidine ammonia-lyase</fullName>
    </submittedName>
</protein>
<evidence type="ECO:0000313" key="1">
    <source>
        <dbReference type="EMBL" id="SDE45381.1"/>
    </source>
</evidence>
<proteinExistence type="predicted"/>
<reference evidence="2" key="1">
    <citation type="submission" date="2016-09" db="EMBL/GenBank/DDBJ databases">
        <authorList>
            <person name="Varghese N."/>
            <person name="Submissions S."/>
        </authorList>
    </citation>
    <scope>NUCLEOTIDE SEQUENCE [LARGE SCALE GENOMIC DNA]</scope>
    <source>
        <strain evidence="2">TNe-862</strain>
    </source>
</reference>
<sequence length="53" mass="5752">SPALAHVMQSVRAGVPHYELDRYFAPDIAAITKLVQDGVIAAHSPFAFESEAR</sequence>